<organism evidence="4">
    <name type="scientific">Haptolina ericina</name>
    <dbReference type="NCBI Taxonomy" id="156174"/>
    <lineage>
        <taxon>Eukaryota</taxon>
        <taxon>Haptista</taxon>
        <taxon>Haptophyta</taxon>
        <taxon>Prymnesiophyceae</taxon>
        <taxon>Prymnesiales</taxon>
        <taxon>Prymnesiaceae</taxon>
        <taxon>Haptolina</taxon>
    </lineage>
</organism>
<dbReference type="PROSITE" id="PS50222">
    <property type="entry name" value="EF_HAND_2"/>
    <property type="match status" value="1"/>
</dbReference>
<keyword evidence="2" id="KW-1133">Transmembrane helix</keyword>
<dbReference type="GO" id="GO:0005509">
    <property type="term" value="F:calcium ion binding"/>
    <property type="evidence" value="ECO:0007669"/>
    <property type="project" value="InterPro"/>
</dbReference>
<dbReference type="InterPro" id="IPR018247">
    <property type="entry name" value="EF_Hand_1_Ca_BS"/>
</dbReference>
<dbReference type="SUPFAM" id="SSF47473">
    <property type="entry name" value="EF-hand"/>
    <property type="match status" value="1"/>
</dbReference>
<gene>
    <name evidence="4" type="ORF">HERI1096_LOCUS36422</name>
</gene>
<keyword evidence="2" id="KW-0812">Transmembrane</keyword>
<proteinExistence type="predicted"/>
<evidence type="ECO:0000259" key="3">
    <source>
        <dbReference type="PROSITE" id="PS50222"/>
    </source>
</evidence>
<protein>
    <recommendedName>
        <fullName evidence="3">EF-hand domain-containing protein</fullName>
    </recommendedName>
</protein>
<feature type="transmembrane region" description="Helical" evidence="2">
    <location>
        <begin position="29"/>
        <end position="55"/>
    </location>
</feature>
<sequence>MAEADVVMASVTNTVESEPKKAKDRSTCIAVSVFFVTVFLILPIVLFIIAALFALPLWGIECAGEGSEAATDDDGEYDFSSDSCAYWNWFLYIISNLVGLGTPLTNVTPSAENIFGEIFDLFVAVWSLSVAGIVIGIIGTLSFTTMASTGFERSMQRRISRWVLRRKASAGGLDLNELRAFLAERGYAMSEEESEKVFLACDGDSSGKIDAEEVEKVIKVLDSMGMVKRGASGKGQLEMKSQIDALQSSVEQMHELLKKLASAQAANGPLSA</sequence>
<keyword evidence="2" id="KW-0472">Membrane</keyword>
<keyword evidence="1" id="KW-0106">Calcium</keyword>
<dbReference type="Gene3D" id="1.10.238.10">
    <property type="entry name" value="EF-hand"/>
    <property type="match status" value="1"/>
</dbReference>
<dbReference type="InterPro" id="IPR002048">
    <property type="entry name" value="EF_hand_dom"/>
</dbReference>
<feature type="domain" description="EF-hand" evidence="3">
    <location>
        <begin position="189"/>
        <end position="224"/>
    </location>
</feature>
<evidence type="ECO:0000256" key="2">
    <source>
        <dbReference type="SAM" id="Phobius"/>
    </source>
</evidence>
<evidence type="ECO:0000313" key="4">
    <source>
        <dbReference type="EMBL" id="CAE0146601.1"/>
    </source>
</evidence>
<dbReference type="InterPro" id="IPR011992">
    <property type="entry name" value="EF-hand-dom_pair"/>
</dbReference>
<reference evidence="4" key="1">
    <citation type="submission" date="2021-01" db="EMBL/GenBank/DDBJ databases">
        <authorList>
            <person name="Corre E."/>
            <person name="Pelletier E."/>
            <person name="Niang G."/>
            <person name="Scheremetjew M."/>
            <person name="Finn R."/>
            <person name="Kale V."/>
            <person name="Holt S."/>
            <person name="Cochrane G."/>
            <person name="Meng A."/>
            <person name="Brown T."/>
            <person name="Cohen L."/>
        </authorList>
    </citation>
    <scope>NUCLEOTIDE SEQUENCE</scope>
    <source>
        <strain evidence="4">CCMP281</strain>
    </source>
</reference>
<feature type="transmembrane region" description="Helical" evidence="2">
    <location>
        <begin position="123"/>
        <end position="151"/>
    </location>
</feature>
<dbReference type="EMBL" id="HBHX01065792">
    <property type="protein sequence ID" value="CAE0146601.1"/>
    <property type="molecule type" value="Transcribed_RNA"/>
</dbReference>
<name>A0A7S3BWH1_9EUKA</name>
<dbReference type="PROSITE" id="PS00018">
    <property type="entry name" value="EF_HAND_1"/>
    <property type="match status" value="1"/>
</dbReference>
<dbReference type="AlphaFoldDB" id="A0A7S3BWH1"/>
<evidence type="ECO:0000256" key="1">
    <source>
        <dbReference type="ARBA" id="ARBA00022837"/>
    </source>
</evidence>
<accession>A0A7S3BWH1</accession>